<comment type="caution">
    <text evidence="3">The sequence shown here is derived from an EMBL/GenBank/DDBJ whole genome shotgun (WGS) entry which is preliminary data.</text>
</comment>
<accession>A0ABR9N506</accession>
<feature type="transmembrane region" description="Helical" evidence="2">
    <location>
        <begin position="121"/>
        <end position="140"/>
    </location>
</feature>
<feature type="transmembrane region" description="Helical" evidence="2">
    <location>
        <begin position="203"/>
        <end position="232"/>
    </location>
</feature>
<name>A0ABR9N506_9MICO</name>
<feature type="compositionally biased region" description="Low complexity" evidence="1">
    <location>
        <begin position="1"/>
        <end position="12"/>
    </location>
</feature>
<evidence type="ECO:0000256" key="1">
    <source>
        <dbReference type="SAM" id="MobiDB-lite"/>
    </source>
</evidence>
<proteinExistence type="predicted"/>
<feature type="region of interest" description="Disordered" evidence="1">
    <location>
        <begin position="151"/>
        <end position="188"/>
    </location>
</feature>
<feature type="transmembrane region" description="Helical" evidence="2">
    <location>
        <begin position="89"/>
        <end position="109"/>
    </location>
</feature>
<evidence type="ECO:0000313" key="4">
    <source>
        <dbReference type="Proteomes" id="UP000625527"/>
    </source>
</evidence>
<protein>
    <recommendedName>
        <fullName evidence="5">Integral membrane protein</fullName>
    </recommendedName>
</protein>
<gene>
    <name evidence="3" type="ORF">IHE71_23905</name>
</gene>
<reference evidence="3 4" key="1">
    <citation type="submission" date="2020-10" db="EMBL/GenBank/DDBJ databases">
        <title>Myceligenerans pegani sp. nov., an endophytic actinomycete isolated from Peganum harmala L. in Xinjiang, China.</title>
        <authorList>
            <person name="Xin L."/>
        </authorList>
    </citation>
    <scope>NUCLEOTIDE SEQUENCE [LARGE SCALE GENOMIC DNA]</scope>
    <source>
        <strain evidence="3 4">TRM65318</strain>
    </source>
</reference>
<evidence type="ECO:0008006" key="5">
    <source>
        <dbReference type="Google" id="ProtNLM"/>
    </source>
</evidence>
<dbReference type="Proteomes" id="UP000625527">
    <property type="component" value="Unassembled WGS sequence"/>
</dbReference>
<keyword evidence="4" id="KW-1185">Reference proteome</keyword>
<keyword evidence="2" id="KW-0812">Transmembrane</keyword>
<sequence length="254" mass="25133">MSRTTTPTTAARRAARRAARTRDTESRGAFGLFAETLLVGVLVIAASVPVVTLPAALAAGVAHLRRYLAGLPASGRTFVRDWLAAVRDLWGLGLMVLALAAVLAANVRVAASGALPGGDAVVGATTAAGAIAAVILLRTAGAWSGPEGLTTCGSPTAASDGGRRAGADRATGSGGAGRDGGPGLRTPLRRAWAGTRDDLTGSALLLVALGLCGVLVWMLAPLVLVVGGLLSLAITAVESRHHTGSGAAGPAPST</sequence>
<dbReference type="RefSeq" id="WP_192865281.1">
    <property type="nucleotide sequence ID" value="NZ_JADAQT010000110.1"/>
</dbReference>
<evidence type="ECO:0000256" key="2">
    <source>
        <dbReference type="SAM" id="Phobius"/>
    </source>
</evidence>
<feature type="compositionally biased region" description="Gly residues" evidence="1">
    <location>
        <begin position="172"/>
        <end position="183"/>
    </location>
</feature>
<dbReference type="EMBL" id="JADAQT010000110">
    <property type="protein sequence ID" value="MBE1878745.1"/>
    <property type="molecule type" value="Genomic_DNA"/>
</dbReference>
<keyword evidence="2" id="KW-1133">Transmembrane helix</keyword>
<keyword evidence="2" id="KW-0472">Membrane</keyword>
<feature type="region of interest" description="Disordered" evidence="1">
    <location>
        <begin position="1"/>
        <end position="22"/>
    </location>
</feature>
<feature type="transmembrane region" description="Helical" evidence="2">
    <location>
        <begin position="37"/>
        <end position="62"/>
    </location>
</feature>
<organism evidence="3 4">
    <name type="scientific">Myceligenerans pegani</name>
    <dbReference type="NCBI Taxonomy" id="2776917"/>
    <lineage>
        <taxon>Bacteria</taxon>
        <taxon>Bacillati</taxon>
        <taxon>Actinomycetota</taxon>
        <taxon>Actinomycetes</taxon>
        <taxon>Micrococcales</taxon>
        <taxon>Promicromonosporaceae</taxon>
        <taxon>Myceligenerans</taxon>
    </lineage>
</organism>
<evidence type="ECO:0000313" key="3">
    <source>
        <dbReference type="EMBL" id="MBE1878745.1"/>
    </source>
</evidence>